<proteinExistence type="predicted"/>
<organism evidence="2 3">
    <name type="scientific">Cardiocondyla obscurior</name>
    <dbReference type="NCBI Taxonomy" id="286306"/>
    <lineage>
        <taxon>Eukaryota</taxon>
        <taxon>Metazoa</taxon>
        <taxon>Ecdysozoa</taxon>
        <taxon>Arthropoda</taxon>
        <taxon>Hexapoda</taxon>
        <taxon>Insecta</taxon>
        <taxon>Pterygota</taxon>
        <taxon>Neoptera</taxon>
        <taxon>Endopterygota</taxon>
        <taxon>Hymenoptera</taxon>
        <taxon>Apocrita</taxon>
        <taxon>Aculeata</taxon>
        <taxon>Formicoidea</taxon>
        <taxon>Formicidae</taxon>
        <taxon>Myrmicinae</taxon>
        <taxon>Cardiocondyla</taxon>
    </lineage>
</organism>
<gene>
    <name evidence="2" type="ORF">PUN28_011975</name>
</gene>
<name>A0AAW2FBE6_9HYME</name>
<sequence length="164" mass="19326">MTRQEFTDLRRSERDSSARPKERTKNIVWRKAMLSMSRRTREYIRTRKPIHALGLQSSGLERTLPICHGSQHSPRCTVLKCNFEADRPKARIVQVPADTAVCSEFDVRSTRTRYHFRYRRLSGGGRAFASNIFASRRRTLNRKKETKETKKKKDERRRESAMLV</sequence>
<accession>A0AAW2FBE6</accession>
<dbReference type="Proteomes" id="UP001430953">
    <property type="component" value="Unassembled WGS sequence"/>
</dbReference>
<evidence type="ECO:0000313" key="2">
    <source>
        <dbReference type="EMBL" id="KAL0112309.1"/>
    </source>
</evidence>
<feature type="region of interest" description="Disordered" evidence="1">
    <location>
        <begin position="1"/>
        <end position="23"/>
    </location>
</feature>
<dbReference type="EMBL" id="JADYXP020000012">
    <property type="protein sequence ID" value="KAL0112309.1"/>
    <property type="molecule type" value="Genomic_DNA"/>
</dbReference>
<evidence type="ECO:0000256" key="1">
    <source>
        <dbReference type="SAM" id="MobiDB-lite"/>
    </source>
</evidence>
<dbReference type="AlphaFoldDB" id="A0AAW2FBE6"/>
<feature type="region of interest" description="Disordered" evidence="1">
    <location>
        <begin position="141"/>
        <end position="164"/>
    </location>
</feature>
<keyword evidence="3" id="KW-1185">Reference proteome</keyword>
<comment type="caution">
    <text evidence="2">The sequence shown here is derived from an EMBL/GenBank/DDBJ whole genome shotgun (WGS) entry which is preliminary data.</text>
</comment>
<feature type="compositionally biased region" description="Basic and acidic residues" evidence="1">
    <location>
        <begin position="142"/>
        <end position="164"/>
    </location>
</feature>
<protein>
    <submittedName>
        <fullName evidence="2">Uncharacterized protein</fullName>
    </submittedName>
</protein>
<evidence type="ECO:0000313" key="3">
    <source>
        <dbReference type="Proteomes" id="UP001430953"/>
    </source>
</evidence>
<reference evidence="2 3" key="1">
    <citation type="submission" date="2023-03" db="EMBL/GenBank/DDBJ databases">
        <title>High recombination rates correlate with genetic variation in Cardiocondyla obscurior ants.</title>
        <authorList>
            <person name="Errbii M."/>
        </authorList>
    </citation>
    <scope>NUCLEOTIDE SEQUENCE [LARGE SCALE GENOMIC DNA]</scope>
    <source>
        <strain evidence="2">Alpha-2009</strain>
        <tissue evidence="2">Whole body</tissue>
    </source>
</reference>